<accession>A0ABT4DY53</accession>
<dbReference type="SUPFAM" id="SSF52266">
    <property type="entry name" value="SGNH hydrolase"/>
    <property type="match status" value="1"/>
</dbReference>
<dbReference type="PANTHER" id="PTHR30383">
    <property type="entry name" value="THIOESTERASE 1/PROTEASE 1/LYSOPHOSPHOLIPASE L1"/>
    <property type="match status" value="1"/>
</dbReference>
<dbReference type="Pfam" id="PF00657">
    <property type="entry name" value="Lipase_GDSL"/>
    <property type="match status" value="1"/>
</dbReference>
<evidence type="ECO:0000313" key="2">
    <source>
        <dbReference type="Proteomes" id="UP001207626"/>
    </source>
</evidence>
<dbReference type="GO" id="GO:0016787">
    <property type="term" value="F:hydrolase activity"/>
    <property type="evidence" value="ECO:0007669"/>
    <property type="project" value="UniProtKB-KW"/>
</dbReference>
<protein>
    <submittedName>
        <fullName evidence="1">SGNH/GDSL hydrolase family protein</fullName>
    </submittedName>
</protein>
<proteinExistence type="predicted"/>
<dbReference type="Proteomes" id="UP001207626">
    <property type="component" value="Unassembled WGS sequence"/>
</dbReference>
<sequence>MKRTYKIACLGDSMTAFWGAEMTELQDALQRQYPDQPFELFNYGVSGTRAEYGIYRVTHEFPNPFGSGNHKCLSAVSPDLVIVESFAYNHRLDGKHRVDNYQQVLGQLRDVLRAATPAKLLFLVTIPPDKERFLDNVPTHKDVALALRQEWAEGSEMYLEAAASFAKKESVPFINIYERVKELVAKGTPIRWFIDQNDNIHPSRYAYELIADEIVQAIREHYPDDLNTSME</sequence>
<dbReference type="EMBL" id="JAMDLW010000032">
    <property type="protein sequence ID" value="MCY9522266.1"/>
    <property type="molecule type" value="Genomic_DNA"/>
</dbReference>
<gene>
    <name evidence="1" type="ORF">M5X09_21850</name>
</gene>
<name>A0ABT4DY53_9BACL</name>
<dbReference type="CDD" id="cd00229">
    <property type="entry name" value="SGNH_hydrolase"/>
    <property type="match status" value="1"/>
</dbReference>
<evidence type="ECO:0000313" key="1">
    <source>
        <dbReference type="EMBL" id="MCY9522266.1"/>
    </source>
</evidence>
<dbReference type="InterPro" id="IPR051532">
    <property type="entry name" value="Ester_Hydrolysis_Enzymes"/>
</dbReference>
<dbReference type="PANTHER" id="PTHR30383:SF5">
    <property type="entry name" value="SGNH HYDROLASE-TYPE ESTERASE DOMAIN-CONTAINING PROTEIN"/>
    <property type="match status" value="1"/>
</dbReference>
<dbReference type="Gene3D" id="3.40.50.1110">
    <property type="entry name" value="SGNH hydrolase"/>
    <property type="match status" value="1"/>
</dbReference>
<keyword evidence="1" id="KW-0378">Hydrolase</keyword>
<keyword evidence="2" id="KW-1185">Reference proteome</keyword>
<dbReference type="RefSeq" id="WP_087434519.1">
    <property type="nucleotide sequence ID" value="NZ_JAMDLV010000070.1"/>
</dbReference>
<dbReference type="InterPro" id="IPR036514">
    <property type="entry name" value="SGNH_hydro_sf"/>
</dbReference>
<comment type="caution">
    <text evidence="1">The sequence shown here is derived from an EMBL/GenBank/DDBJ whole genome shotgun (WGS) entry which is preliminary data.</text>
</comment>
<reference evidence="1 2" key="1">
    <citation type="submission" date="2022-05" db="EMBL/GenBank/DDBJ databases">
        <title>Genome Sequencing of Bee-Associated Microbes.</title>
        <authorList>
            <person name="Dunlap C."/>
        </authorList>
    </citation>
    <scope>NUCLEOTIDE SEQUENCE [LARGE SCALE GENOMIC DNA]</scope>
    <source>
        <strain evidence="1 2">NRRL NRS-1438</strain>
    </source>
</reference>
<organism evidence="1 2">
    <name type="scientific">Paenibacillus apiarius</name>
    <dbReference type="NCBI Taxonomy" id="46240"/>
    <lineage>
        <taxon>Bacteria</taxon>
        <taxon>Bacillati</taxon>
        <taxon>Bacillota</taxon>
        <taxon>Bacilli</taxon>
        <taxon>Bacillales</taxon>
        <taxon>Paenibacillaceae</taxon>
        <taxon>Paenibacillus</taxon>
    </lineage>
</organism>
<dbReference type="InterPro" id="IPR001087">
    <property type="entry name" value="GDSL"/>
</dbReference>